<accession>A0A9D1L384</accession>
<keyword evidence="2 4" id="KW-0418">Kinase</keyword>
<dbReference type="InterPro" id="IPR011611">
    <property type="entry name" value="PfkB_dom"/>
</dbReference>
<dbReference type="Pfam" id="PF00294">
    <property type="entry name" value="PfkB"/>
    <property type="match status" value="1"/>
</dbReference>
<dbReference type="EMBL" id="DVML01000014">
    <property type="protein sequence ID" value="HIU22460.1"/>
    <property type="molecule type" value="Genomic_DNA"/>
</dbReference>
<dbReference type="AlphaFoldDB" id="A0A9D1L384"/>
<sequence>MKILCIGHAAYDITIPMDHFPVENTKNRVKERVECGGGPASNSAYLLGKWGMDVAFAGVVGKDLYGDRIKKEFDEIGVNTKYLEQNGAYETTSSMIIANKSAGSRTILTYRKEDMRMKPIELDFEPDVILLDGQEYELSKELLKRYPNAISIIDAGRPTDEIIELSKMVNYVVCSKEFAEEVSGIQMNYDSIETMTDLYMKLESIFHNHLVVTLESQGCLYQYENQVKLMTSIKVDAVDSTGAGDIFHGAFTYGIANGFDYETTIKISNIAGGLSVTKVGGRYSIPTKEEVRELCADFR</sequence>
<protein>
    <submittedName>
        <fullName evidence="4">Carbohydrate kinase family protein</fullName>
    </submittedName>
</protein>
<proteinExistence type="predicted"/>
<evidence type="ECO:0000256" key="1">
    <source>
        <dbReference type="ARBA" id="ARBA00022679"/>
    </source>
</evidence>
<evidence type="ECO:0000256" key="2">
    <source>
        <dbReference type="ARBA" id="ARBA00022777"/>
    </source>
</evidence>
<gene>
    <name evidence="4" type="ORF">IAD49_02635</name>
</gene>
<reference evidence="4" key="1">
    <citation type="submission" date="2020-10" db="EMBL/GenBank/DDBJ databases">
        <authorList>
            <person name="Gilroy R."/>
        </authorList>
    </citation>
    <scope>NUCLEOTIDE SEQUENCE</scope>
    <source>
        <strain evidence="4">CHK197-8231</strain>
    </source>
</reference>
<dbReference type="PANTHER" id="PTHR10584:SF157">
    <property type="entry name" value="SULFOFRUCTOSE KINASE"/>
    <property type="match status" value="1"/>
</dbReference>
<dbReference type="InterPro" id="IPR002173">
    <property type="entry name" value="Carboh/pur_kinase_PfkB_CS"/>
</dbReference>
<dbReference type="GO" id="GO:0016301">
    <property type="term" value="F:kinase activity"/>
    <property type="evidence" value="ECO:0007669"/>
    <property type="project" value="UniProtKB-KW"/>
</dbReference>
<evidence type="ECO:0000313" key="5">
    <source>
        <dbReference type="Proteomes" id="UP000824087"/>
    </source>
</evidence>
<keyword evidence="1" id="KW-0808">Transferase</keyword>
<dbReference type="Proteomes" id="UP000824087">
    <property type="component" value="Unassembled WGS sequence"/>
</dbReference>
<organism evidence="4 5">
    <name type="scientific">Candidatus Fimihabitans intestinipullorum</name>
    <dbReference type="NCBI Taxonomy" id="2840820"/>
    <lineage>
        <taxon>Bacteria</taxon>
        <taxon>Bacillati</taxon>
        <taxon>Mycoplasmatota</taxon>
        <taxon>Mycoplasmatota incertae sedis</taxon>
        <taxon>Candidatus Fimihabitans</taxon>
    </lineage>
</organism>
<dbReference type="PROSITE" id="PS00584">
    <property type="entry name" value="PFKB_KINASES_2"/>
    <property type="match status" value="1"/>
</dbReference>
<dbReference type="Gene3D" id="3.40.1190.20">
    <property type="match status" value="1"/>
</dbReference>
<evidence type="ECO:0000313" key="4">
    <source>
        <dbReference type="EMBL" id="HIU22460.1"/>
    </source>
</evidence>
<dbReference type="GO" id="GO:0005829">
    <property type="term" value="C:cytosol"/>
    <property type="evidence" value="ECO:0007669"/>
    <property type="project" value="TreeGrafter"/>
</dbReference>
<dbReference type="InterPro" id="IPR029056">
    <property type="entry name" value="Ribokinase-like"/>
</dbReference>
<reference evidence="4" key="2">
    <citation type="journal article" date="2021" name="PeerJ">
        <title>Extensive microbial diversity within the chicken gut microbiome revealed by metagenomics and culture.</title>
        <authorList>
            <person name="Gilroy R."/>
            <person name="Ravi A."/>
            <person name="Getino M."/>
            <person name="Pursley I."/>
            <person name="Horton D.L."/>
            <person name="Alikhan N.F."/>
            <person name="Baker D."/>
            <person name="Gharbi K."/>
            <person name="Hall N."/>
            <person name="Watson M."/>
            <person name="Adriaenssens E.M."/>
            <person name="Foster-Nyarko E."/>
            <person name="Jarju S."/>
            <person name="Secka A."/>
            <person name="Antonio M."/>
            <person name="Oren A."/>
            <person name="Chaudhuri R.R."/>
            <person name="La Ragione R."/>
            <person name="Hildebrand F."/>
            <person name="Pallen M.J."/>
        </authorList>
    </citation>
    <scope>NUCLEOTIDE SEQUENCE</scope>
    <source>
        <strain evidence="4">CHK197-8231</strain>
    </source>
</reference>
<comment type="caution">
    <text evidence="4">The sequence shown here is derived from an EMBL/GenBank/DDBJ whole genome shotgun (WGS) entry which is preliminary data.</text>
</comment>
<feature type="domain" description="Carbohydrate kinase PfkB" evidence="3">
    <location>
        <begin position="2"/>
        <end position="287"/>
    </location>
</feature>
<dbReference type="SUPFAM" id="SSF53613">
    <property type="entry name" value="Ribokinase-like"/>
    <property type="match status" value="1"/>
</dbReference>
<name>A0A9D1L384_9BACT</name>
<dbReference type="PANTHER" id="PTHR10584">
    <property type="entry name" value="SUGAR KINASE"/>
    <property type="match status" value="1"/>
</dbReference>
<evidence type="ECO:0000259" key="3">
    <source>
        <dbReference type="Pfam" id="PF00294"/>
    </source>
</evidence>